<dbReference type="Pfam" id="PF01239">
    <property type="entry name" value="PPTA"/>
    <property type="match status" value="4"/>
</dbReference>
<keyword evidence="4 9" id="KW-0637">Prenyltransferase</keyword>
<dbReference type="Gene3D" id="1.25.40.120">
    <property type="entry name" value="Protein prenylyltransferase"/>
    <property type="match status" value="1"/>
</dbReference>
<dbReference type="Gene3D" id="3.80.10.10">
    <property type="entry name" value="Ribonuclease Inhibitor"/>
    <property type="match status" value="1"/>
</dbReference>
<evidence type="ECO:0000256" key="8">
    <source>
        <dbReference type="ARBA" id="ARBA00047658"/>
    </source>
</evidence>
<dbReference type="GO" id="GO:0005968">
    <property type="term" value="C:Rab-protein geranylgeranyltransferase complex"/>
    <property type="evidence" value="ECO:0007669"/>
    <property type="project" value="TreeGrafter"/>
</dbReference>
<evidence type="ECO:0000256" key="2">
    <source>
        <dbReference type="ARBA" id="ARBA00012656"/>
    </source>
</evidence>
<dbReference type="FunFam" id="1.25.40.120:FF:000035">
    <property type="entry name" value="Geranylgeranyl transferase type-2 subunit alpha"/>
    <property type="match status" value="1"/>
</dbReference>
<dbReference type="SUPFAM" id="SSF48439">
    <property type="entry name" value="Protein prenylyltransferase"/>
    <property type="match status" value="1"/>
</dbReference>
<evidence type="ECO:0000256" key="9">
    <source>
        <dbReference type="RuleBase" id="RU367120"/>
    </source>
</evidence>
<reference evidence="10" key="2">
    <citation type="submission" date="2014-07" db="EMBL/GenBank/DDBJ databases">
        <authorList>
            <person name="Hull J."/>
        </authorList>
    </citation>
    <scope>NUCLEOTIDE SEQUENCE</scope>
</reference>
<evidence type="ECO:0000256" key="6">
    <source>
        <dbReference type="ARBA" id="ARBA00022737"/>
    </source>
</evidence>
<sequence length="551" mass="64045">MHGQVKTDKSAAVREKEKKQKDAKLKVYREGMTQIFERRRSGMKDWETMRFVGDVLSTNPDVYTLWNIRKEVLLQMIDDKSIDEPVKVGEGELRLTEICLKVNPKSYGAWHHRCWILEHFPELDLKRELALCNKYLKLDARNFHCWDYRRFITSKLGLSPEEELSYTMQKIEEDFSNYSSWHYRSKLLPLIHSDPAGIRPIKEEIHLRELDLVQNAAFTDPNDQSAWFYLRWLLGRLEPKLEIVMSFVCKEQSKMYIVFNTDASPSDSSIDVVSEHSGKWTTVNSLRDSSLWVSDLKTNSTEYNIKVTISNETENVSLKADAGFVWFRKPQFDPDVSPKLKALLVEQLETCNQLLELEPESKWPLLTSVVFMKAIDTNQYREEIIERLRSLMKYDKYRSSYYADTLSKFLIEEEFKSNELPTGSFSLKNLGLTSLYYTQYLARAERLDLSHNNLQRSLTKLQFAVNCSTLILDDNDLTSLQNIPSLPQLISLSVANNRLQTAEEILKCIDKLPSLQKINVAGNPFVEDDAAKQEFEKELKSLRPTLEITVD</sequence>
<dbReference type="InterPro" id="IPR002088">
    <property type="entry name" value="Prenyl_trans_a"/>
</dbReference>
<evidence type="ECO:0000256" key="7">
    <source>
        <dbReference type="ARBA" id="ARBA00031267"/>
    </source>
</evidence>
<dbReference type="AlphaFoldDB" id="A0A0A9XHW1"/>
<keyword evidence="6" id="KW-0677">Repeat</keyword>
<organism evidence="10">
    <name type="scientific">Lygus hesperus</name>
    <name type="common">Western plant bug</name>
    <dbReference type="NCBI Taxonomy" id="30085"/>
    <lineage>
        <taxon>Eukaryota</taxon>
        <taxon>Metazoa</taxon>
        <taxon>Ecdysozoa</taxon>
        <taxon>Arthropoda</taxon>
        <taxon>Hexapoda</taxon>
        <taxon>Insecta</taxon>
        <taxon>Pterygota</taxon>
        <taxon>Neoptera</taxon>
        <taxon>Paraneoptera</taxon>
        <taxon>Hemiptera</taxon>
        <taxon>Heteroptera</taxon>
        <taxon>Panheteroptera</taxon>
        <taxon>Cimicomorpha</taxon>
        <taxon>Miridae</taxon>
        <taxon>Mirini</taxon>
        <taxon>Lygus</taxon>
    </lineage>
</organism>
<accession>A0A0A9XHW1</accession>
<evidence type="ECO:0000256" key="1">
    <source>
        <dbReference type="ARBA" id="ARBA00006734"/>
    </source>
</evidence>
<comment type="catalytic activity">
    <reaction evidence="8 9">
        <text>geranylgeranyl diphosphate + L-cysteinyl-[protein] = S-geranylgeranyl-L-cysteinyl-[protein] + diphosphate</text>
        <dbReference type="Rhea" id="RHEA:21240"/>
        <dbReference type="Rhea" id="RHEA-COMP:10131"/>
        <dbReference type="Rhea" id="RHEA-COMP:11537"/>
        <dbReference type="ChEBI" id="CHEBI:29950"/>
        <dbReference type="ChEBI" id="CHEBI:33019"/>
        <dbReference type="ChEBI" id="CHEBI:57533"/>
        <dbReference type="ChEBI" id="CHEBI:86021"/>
        <dbReference type="EC" id="2.5.1.60"/>
    </reaction>
</comment>
<evidence type="ECO:0000256" key="3">
    <source>
        <dbReference type="ARBA" id="ARBA00014772"/>
    </source>
</evidence>
<dbReference type="SUPFAM" id="SSF52058">
    <property type="entry name" value="L domain-like"/>
    <property type="match status" value="1"/>
</dbReference>
<dbReference type="PANTHER" id="PTHR11129">
    <property type="entry name" value="PROTEIN FARNESYLTRANSFERASE ALPHA SUBUNIT/RAB GERANYLGERANYL TRANSFERASE ALPHA SUBUNIT"/>
    <property type="match status" value="1"/>
</dbReference>
<dbReference type="InterPro" id="IPR032675">
    <property type="entry name" value="LRR_dom_sf"/>
</dbReference>
<evidence type="ECO:0000313" key="10">
    <source>
        <dbReference type="EMBL" id="JAG18403.1"/>
    </source>
</evidence>
<comment type="similarity">
    <text evidence="1 9">Belongs to the protein prenyltransferase subunit alpha family.</text>
</comment>
<dbReference type="EMBL" id="GBHO01025201">
    <property type="protein sequence ID" value="JAG18403.1"/>
    <property type="molecule type" value="Transcribed_RNA"/>
</dbReference>
<dbReference type="GO" id="GO:0097354">
    <property type="term" value="P:prenylation"/>
    <property type="evidence" value="ECO:0007669"/>
    <property type="project" value="UniProtKB-UniRule"/>
</dbReference>
<dbReference type="PROSITE" id="PS51147">
    <property type="entry name" value="PFTA"/>
    <property type="match status" value="4"/>
</dbReference>
<reference evidence="10" key="1">
    <citation type="journal article" date="2014" name="PLoS ONE">
        <title>Transcriptome-Based Identification of ABC Transporters in the Western Tarnished Plant Bug Lygus hesperus.</title>
        <authorList>
            <person name="Hull J.J."/>
            <person name="Chaney K."/>
            <person name="Geib S.M."/>
            <person name="Fabrick J.A."/>
            <person name="Brent C.S."/>
            <person name="Walsh D."/>
            <person name="Lavine L.C."/>
        </authorList>
    </citation>
    <scope>NUCLEOTIDE SEQUENCE</scope>
</reference>
<evidence type="ECO:0000256" key="4">
    <source>
        <dbReference type="ARBA" id="ARBA00022602"/>
    </source>
</evidence>
<dbReference type="GO" id="GO:0004663">
    <property type="term" value="F:Rab geranylgeranyltransferase activity"/>
    <property type="evidence" value="ECO:0007669"/>
    <property type="project" value="UniProtKB-UniRule"/>
</dbReference>
<dbReference type="PANTHER" id="PTHR11129:SF2">
    <property type="entry name" value="GERANYLGERANYL TRANSFERASE TYPE-2 SUBUNIT ALPHA"/>
    <property type="match status" value="1"/>
</dbReference>
<protein>
    <recommendedName>
        <fullName evidence="3 9">Geranylgeranyl transferase type-2 subunit alpha</fullName>
        <ecNumber evidence="2 9">2.5.1.60</ecNumber>
    </recommendedName>
    <alternativeName>
        <fullName evidence="7 9">Geranylgeranyl transferase type II subunit alpha</fullName>
    </alternativeName>
</protein>
<dbReference type="EC" id="2.5.1.60" evidence="2 9"/>
<proteinExistence type="inferred from homology"/>
<comment type="function">
    <text evidence="9">Catalyzes the transfer of a geranyl-geranyl moiety from geranyl-geranyl pyrophosphate to cysteines occuring in specific C-terminal amino acid sequences.</text>
</comment>
<dbReference type="Gene3D" id="2.60.40.1130">
    <property type="entry name" value="Rab geranylgeranyltransferase alpha-subunit, insert domain"/>
    <property type="match status" value="1"/>
</dbReference>
<name>A0A0A9XHW1_LYGHE</name>
<evidence type="ECO:0000256" key="5">
    <source>
        <dbReference type="ARBA" id="ARBA00022679"/>
    </source>
</evidence>
<gene>
    <name evidence="10" type="primary">RABGGTA_1</name>
    <name evidence="10" type="ORF">CM83_78464</name>
</gene>
<keyword evidence="5 9" id="KW-0808">Transferase</keyword>